<dbReference type="AlphaFoldDB" id="A0A427AZM6"/>
<evidence type="ECO:0000313" key="2">
    <source>
        <dbReference type="EMBL" id="RRT81728.1"/>
    </source>
</evidence>
<dbReference type="Pfam" id="PF12056">
    <property type="entry name" value="DUF3537"/>
    <property type="match status" value="1"/>
</dbReference>
<dbReference type="InterPro" id="IPR021924">
    <property type="entry name" value="DUF3537"/>
</dbReference>
<keyword evidence="1" id="KW-0812">Transmembrane</keyword>
<dbReference type="EMBL" id="AMZH03000840">
    <property type="protein sequence ID" value="RRT81728.1"/>
    <property type="molecule type" value="Genomic_DNA"/>
</dbReference>
<comment type="caution">
    <text evidence="2">The sequence shown here is derived from an EMBL/GenBank/DDBJ whole genome shotgun (WGS) entry which is preliminary data.</text>
</comment>
<name>A0A427AZM6_ENSVE</name>
<keyword evidence="1" id="KW-1133">Transmembrane helix</keyword>
<sequence length="80" mass="9276">MEATTSNSTELMLPCRVSYGHSLFYTNDEVRSYQSYLRWMYVDQFDARHVVVSWSLFLLLGIFIPIASQFILSSAPIHHS</sequence>
<feature type="transmembrane region" description="Helical" evidence="1">
    <location>
        <begin position="51"/>
        <end position="72"/>
    </location>
</feature>
<accession>A0A427AZM6</accession>
<protein>
    <submittedName>
        <fullName evidence="2">Uncharacterized protein</fullName>
    </submittedName>
</protein>
<dbReference type="Proteomes" id="UP000287651">
    <property type="component" value="Unassembled WGS sequence"/>
</dbReference>
<evidence type="ECO:0000313" key="3">
    <source>
        <dbReference type="Proteomes" id="UP000287651"/>
    </source>
</evidence>
<organism evidence="2 3">
    <name type="scientific">Ensete ventricosum</name>
    <name type="common">Abyssinian banana</name>
    <name type="synonym">Musa ensete</name>
    <dbReference type="NCBI Taxonomy" id="4639"/>
    <lineage>
        <taxon>Eukaryota</taxon>
        <taxon>Viridiplantae</taxon>
        <taxon>Streptophyta</taxon>
        <taxon>Embryophyta</taxon>
        <taxon>Tracheophyta</taxon>
        <taxon>Spermatophyta</taxon>
        <taxon>Magnoliopsida</taxon>
        <taxon>Liliopsida</taxon>
        <taxon>Zingiberales</taxon>
        <taxon>Musaceae</taxon>
        <taxon>Ensete</taxon>
    </lineage>
</organism>
<proteinExistence type="predicted"/>
<keyword evidence="1" id="KW-0472">Membrane</keyword>
<reference evidence="2 3" key="1">
    <citation type="journal article" date="2014" name="Agronomy (Basel)">
        <title>A Draft Genome Sequence for Ensete ventricosum, the Drought-Tolerant Tree Against Hunger.</title>
        <authorList>
            <person name="Harrison J."/>
            <person name="Moore K.A."/>
            <person name="Paszkiewicz K."/>
            <person name="Jones T."/>
            <person name="Grant M."/>
            <person name="Ambacheew D."/>
            <person name="Muzemil S."/>
            <person name="Studholme D.J."/>
        </authorList>
    </citation>
    <scope>NUCLEOTIDE SEQUENCE [LARGE SCALE GENOMIC DNA]</scope>
</reference>
<gene>
    <name evidence="2" type="ORF">B296_00016760</name>
</gene>
<evidence type="ECO:0000256" key="1">
    <source>
        <dbReference type="SAM" id="Phobius"/>
    </source>
</evidence>